<dbReference type="GO" id="GO:0016787">
    <property type="term" value="F:hydrolase activity"/>
    <property type="evidence" value="ECO:0007669"/>
    <property type="project" value="UniProtKB-KW"/>
</dbReference>
<feature type="domain" description="Dienelactone hydrolase" evidence="1">
    <location>
        <begin position="4"/>
        <end position="191"/>
    </location>
</feature>
<dbReference type="SUPFAM" id="SSF53474">
    <property type="entry name" value="alpha/beta-Hydrolases"/>
    <property type="match status" value="1"/>
</dbReference>
<reference evidence="2 3" key="1">
    <citation type="submission" date="2019-03" db="EMBL/GenBank/DDBJ databases">
        <title>Genomics of glacier-inhabiting Cryobacterium strains.</title>
        <authorList>
            <person name="Liu Q."/>
            <person name="Xin Y.-H."/>
        </authorList>
    </citation>
    <scope>NUCLEOTIDE SEQUENCE [LARGE SCALE GENOMIC DNA]</scope>
    <source>
        <strain evidence="2 3">Sr47</strain>
    </source>
</reference>
<dbReference type="AlphaFoldDB" id="A0A4V3I698"/>
<keyword evidence="3" id="KW-1185">Reference proteome</keyword>
<dbReference type="InterPro" id="IPR029058">
    <property type="entry name" value="AB_hydrolase_fold"/>
</dbReference>
<dbReference type="InterPro" id="IPR002925">
    <property type="entry name" value="Dienelactn_hydro"/>
</dbReference>
<name>A0A4V3I698_9MICO</name>
<organism evidence="2 3">
    <name type="scientific">Cryobacterium tagatosivorans</name>
    <dbReference type="NCBI Taxonomy" id="1259199"/>
    <lineage>
        <taxon>Bacteria</taxon>
        <taxon>Bacillati</taxon>
        <taxon>Actinomycetota</taxon>
        <taxon>Actinomycetes</taxon>
        <taxon>Micrococcales</taxon>
        <taxon>Microbacteriaceae</taxon>
        <taxon>Cryobacterium</taxon>
    </lineage>
</organism>
<evidence type="ECO:0000313" key="2">
    <source>
        <dbReference type="EMBL" id="TFB48720.1"/>
    </source>
</evidence>
<dbReference type="PANTHER" id="PTHR46623">
    <property type="entry name" value="CARBOXYMETHYLENEBUTENOLIDASE-RELATED"/>
    <property type="match status" value="1"/>
</dbReference>
<protein>
    <submittedName>
        <fullName evidence="2">Dienelactone hydrolase</fullName>
    </submittedName>
</protein>
<sequence>MAEVLLFHHAHGLTSGVLDFAENLRLAGHTVHTPDLYDGQVFDDLDDGVAYAQRVGFSTIIERGRAAGDGLPRELVYAGFSVGVLPAQMLAQTRPGAKGALLFHSCVPTSEFGGAWPEGVPVQIHGMDADAYFVDEGDIDAARALVETTPDTGLFLYPGGEHLFADNSLPAYDGPAATLLTERVLRFLGDVSQEPSTA</sequence>
<dbReference type="RefSeq" id="WP_134491625.1">
    <property type="nucleotide sequence ID" value="NZ_SOEZ01000061.1"/>
</dbReference>
<dbReference type="OrthoDB" id="2834584at2"/>
<comment type="caution">
    <text evidence="2">The sequence shown here is derived from an EMBL/GenBank/DDBJ whole genome shotgun (WGS) entry which is preliminary data.</text>
</comment>
<accession>A0A4V3I698</accession>
<proteinExistence type="predicted"/>
<dbReference type="InterPro" id="IPR051049">
    <property type="entry name" value="Dienelactone_hydrolase-like"/>
</dbReference>
<dbReference type="Gene3D" id="3.40.50.1820">
    <property type="entry name" value="alpha/beta hydrolase"/>
    <property type="match status" value="1"/>
</dbReference>
<gene>
    <name evidence="2" type="ORF">E3O23_12955</name>
</gene>
<keyword evidence="2" id="KW-0378">Hydrolase</keyword>
<dbReference type="Pfam" id="PF01738">
    <property type="entry name" value="DLH"/>
    <property type="match status" value="1"/>
</dbReference>
<evidence type="ECO:0000313" key="3">
    <source>
        <dbReference type="Proteomes" id="UP000297866"/>
    </source>
</evidence>
<evidence type="ECO:0000259" key="1">
    <source>
        <dbReference type="Pfam" id="PF01738"/>
    </source>
</evidence>
<dbReference type="PANTHER" id="PTHR46623:SF6">
    <property type="entry name" value="ALPHA_BETA-HYDROLASES SUPERFAMILY PROTEIN"/>
    <property type="match status" value="1"/>
</dbReference>
<dbReference type="Proteomes" id="UP000297866">
    <property type="component" value="Unassembled WGS sequence"/>
</dbReference>
<dbReference type="EMBL" id="SOEZ01000061">
    <property type="protein sequence ID" value="TFB48720.1"/>
    <property type="molecule type" value="Genomic_DNA"/>
</dbReference>